<comment type="caution">
    <text evidence="1">The sequence shown here is derived from an EMBL/GenBank/DDBJ whole genome shotgun (WGS) entry which is preliminary data.</text>
</comment>
<accession>A0A098TML6</accession>
<organism evidence="1 2">
    <name type="scientific">Neosynechococcus sphagnicola sy1</name>
    <dbReference type="NCBI Taxonomy" id="1497020"/>
    <lineage>
        <taxon>Bacteria</taxon>
        <taxon>Bacillati</taxon>
        <taxon>Cyanobacteriota</taxon>
        <taxon>Cyanophyceae</taxon>
        <taxon>Neosynechococcales</taxon>
        <taxon>Neosynechococcaceae</taxon>
        <taxon>Neosynechococcus</taxon>
    </lineage>
</organism>
<keyword evidence="2" id="KW-1185">Reference proteome</keyword>
<name>A0A098TML6_9CYAN</name>
<gene>
    <name evidence="1" type="ORF">DO97_18925</name>
</gene>
<proteinExistence type="predicted"/>
<evidence type="ECO:0000313" key="2">
    <source>
        <dbReference type="Proteomes" id="UP000030170"/>
    </source>
</evidence>
<dbReference type="EMBL" id="JJML01000007">
    <property type="protein sequence ID" value="KGF73559.1"/>
    <property type="molecule type" value="Genomic_DNA"/>
</dbReference>
<dbReference type="Proteomes" id="UP000030170">
    <property type="component" value="Unassembled WGS sequence"/>
</dbReference>
<reference evidence="1 2" key="1">
    <citation type="journal article" date="2014" name="Mol. Ecol.">
        <title>Evolution of Synechococcus.</title>
        <authorList>
            <person name="Dvorak P."/>
            <person name="Casamatta D."/>
            <person name="Hasler P."/>
            <person name="Poulickova A."/>
            <person name="Ondrej V."/>
            <person name="Sanges R."/>
        </authorList>
    </citation>
    <scope>NUCLEOTIDE SEQUENCE [LARGE SCALE GENOMIC DNA]</scope>
    <source>
        <strain evidence="1 2">CAUP A 1101</strain>
    </source>
</reference>
<sequence length="66" mass="7419">MTKISDRHNSYPSVGTVIARENKIMDGIICKKASLVGICMGDFVQCFSKWQRLEANSSTVRWLIAI</sequence>
<protein>
    <submittedName>
        <fullName evidence="1">Uncharacterized protein</fullName>
    </submittedName>
</protein>
<dbReference type="AlphaFoldDB" id="A0A098TML6"/>
<evidence type="ECO:0000313" key="1">
    <source>
        <dbReference type="EMBL" id="KGF73559.1"/>
    </source>
</evidence>